<dbReference type="PANTHER" id="PTHR10775">
    <property type="entry name" value="OS08G0208400 PROTEIN"/>
    <property type="match status" value="1"/>
</dbReference>
<evidence type="ECO:0000313" key="1">
    <source>
        <dbReference type="EMBL" id="KAG8381232.1"/>
    </source>
</evidence>
<dbReference type="Proteomes" id="UP000826271">
    <property type="component" value="Unassembled WGS sequence"/>
</dbReference>
<protein>
    <submittedName>
        <fullName evidence="1">Uncharacterized protein</fullName>
    </submittedName>
</protein>
<comment type="caution">
    <text evidence="1">The sequence shown here is derived from an EMBL/GenBank/DDBJ whole genome shotgun (WGS) entry which is preliminary data.</text>
</comment>
<dbReference type="EMBL" id="WHWC01000006">
    <property type="protein sequence ID" value="KAG8381232.1"/>
    <property type="molecule type" value="Genomic_DNA"/>
</dbReference>
<proteinExistence type="predicted"/>
<evidence type="ECO:0000313" key="2">
    <source>
        <dbReference type="Proteomes" id="UP000826271"/>
    </source>
</evidence>
<reference evidence="1" key="1">
    <citation type="submission" date="2019-10" db="EMBL/GenBank/DDBJ databases">
        <authorList>
            <person name="Zhang R."/>
            <person name="Pan Y."/>
            <person name="Wang J."/>
            <person name="Ma R."/>
            <person name="Yu S."/>
        </authorList>
    </citation>
    <scope>NUCLEOTIDE SEQUENCE</scope>
    <source>
        <strain evidence="1">LA-IB0</strain>
        <tissue evidence="1">Leaf</tissue>
    </source>
</reference>
<organism evidence="1 2">
    <name type="scientific">Buddleja alternifolia</name>
    <dbReference type="NCBI Taxonomy" id="168488"/>
    <lineage>
        <taxon>Eukaryota</taxon>
        <taxon>Viridiplantae</taxon>
        <taxon>Streptophyta</taxon>
        <taxon>Embryophyta</taxon>
        <taxon>Tracheophyta</taxon>
        <taxon>Spermatophyta</taxon>
        <taxon>Magnoliopsida</taxon>
        <taxon>eudicotyledons</taxon>
        <taxon>Gunneridae</taxon>
        <taxon>Pentapetalae</taxon>
        <taxon>asterids</taxon>
        <taxon>lamiids</taxon>
        <taxon>Lamiales</taxon>
        <taxon>Scrophulariaceae</taxon>
        <taxon>Buddlejeae</taxon>
        <taxon>Buddleja</taxon>
    </lineage>
</organism>
<keyword evidence="2" id="KW-1185">Reference proteome</keyword>
<name>A0AAV6XLU4_9LAMI</name>
<sequence>MVQEAMHIQGAHTDVEVGQMSCDEMDEETKKFFKLLQEAEIELLPGYSFSDGANLPANYYEAQKITTDLGFTYETIDACPGNCMLFRGKDSGLNKCEICNASRYKDDKKKDCREENEVVAENILRDTSIDDYIPAKVTTGNMNENDIYDCSPVEVC</sequence>
<dbReference type="AlphaFoldDB" id="A0AAV6XLU4"/>
<accession>A0AAV6XLU4</accession>
<dbReference type="PANTHER" id="PTHR10775:SF188">
    <property type="entry name" value="TRANSPOSASE-ASSOCIATED DOMAIN-CONTAINING PROTEIN"/>
    <property type="match status" value="1"/>
</dbReference>
<gene>
    <name evidence="1" type="ORF">BUALT_Bualt06G0101100</name>
</gene>